<keyword evidence="3" id="KW-0238">DNA-binding</keyword>
<dbReference type="PANTHER" id="PTHR30349:SF64">
    <property type="entry name" value="PROPHAGE INTEGRASE INTD-RELATED"/>
    <property type="match status" value="1"/>
</dbReference>
<reference evidence="7" key="1">
    <citation type="journal article" date="2014" name="Front. Microbiol.">
        <title>High frequency of phylogenetically diverse reductive dehalogenase-homologous genes in deep subseafloor sedimentary metagenomes.</title>
        <authorList>
            <person name="Kawai M."/>
            <person name="Futagami T."/>
            <person name="Toyoda A."/>
            <person name="Takaki Y."/>
            <person name="Nishi S."/>
            <person name="Hori S."/>
            <person name="Arai W."/>
            <person name="Tsubouchi T."/>
            <person name="Morono Y."/>
            <person name="Uchiyama I."/>
            <person name="Ito T."/>
            <person name="Fujiyama A."/>
            <person name="Inagaki F."/>
            <person name="Takami H."/>
        </authorList>
    </citation>
    <scope>NUCLEOTIDE SEQUENCE</scope>
    <source>
        <strain evidence="7">Expedition CK06-06</strain>
    </source>
</reference>
<proteinExistence type="inferred from homology"/>
<evidence type="ECO:0000256" key="4">
    <source>
        <dbReference type="ARBA" id="ARBA00023172"/>
    </source>
</evidence>
<feature type="domain" description="Tyr recombinase" evidence="5">
    <location>
        <begin position="70"/>
        <end position="243"/>
    </location>
</feature>
<dbReference type="InterPro" id="IPR004107">
    <property type="entry name" value="Integrase_SAM-like_N"/>
</dbReference>
<accession>X0WK25</accession>
<dbReference type="SUPFAM" id="SSF56349">
    <property type="entry name" value="DNA breaking-rejoining enzymes"/>
    <property type="match status" value="1"/>
</dbReference>
<keyword evidence="2" id="KW-0229">DNA integration</keyword>
<evidence type="ECO:0000256" key="1">
    <source>
        <dbReference type="ARBA" id="ARBA00008857"/>
    </source>
</evidence>
<dbReference type="InterPro" id="IPR013762">
    <property type="entry name" value="Integrase-like_cat_sf"/>
</dbReference>
<protein>
    <recommendedName>
        <fullName evidence="8">Tyr recombinase domain-containing protein</fullName>
    </recommendedName>
</protein>
<sequence>IKNLARHYRRSPDQLSEQEIRQFFIHLSQERSLADSTIRVYVFAIKFLYQKTLNREWPVLNLIRVKRSKKLPVVLSRQEVRHLLSRVRRPAARVSLTMMYACGLRASEATHLQAFDIDSQRMVVRVRHGKGGKDRYVALPQAVLEQLRAYWREYRPTTWLFPSKRGLTPIDVGSVRRCLKAALHQSDIKKNVSCHSLRHSYATHLLEQGLDLRVIQALLGHQSIKTTFIYLHLTQSTIQAVHRTVDDLMADL</sequence>
<dbReference type="Gene3D" id="1.10.150.130">
    <property type="match status" value="1"/>
</dbReference>
<evidence type="ECO:0000256" key="2">
    <source>
        <dbReference type="ARBA" id="ARBA00022908"/>
    </source>
</evidence>
<dbReference type="GO" id="GO:0003677">
    <property type="term" value="F:DNA binding"/>
    <property type="evidence" value="ECO:0007669"/>
    <property type="project" value="UniProtKB-KW"/>
</dbReference>
<dbReference type="Pfam" id="PF13495">
    <property type="entry name" value="Phage_int_SAM_4"/>
    <property type="match status" value="1"/>
</dbReference>
<dbReference type="PROSITE" id="PS51900">
    <property type="entry name" value="CB"/>
    <property type="match status" value="1"/>
</dbReference>
<evidence type="ECO:0008006" key="8">
    <source>
        <dbReference type="Google" id="ProtNLM"/>
    </source>
</evidence>
<evidence type="ECO:0000259" key="5">
    <source>
        <dbReference type="PROSITE" id="PS51898"/>
    </source>
</evidence>
<name>X0WK25_9ZZZZ</name>
<dbReference type="GO" id="GO:0006310">
    <property type="term" value="P:DNA recombination"/>
    <property type="evidence" value="ECO:0007669"/>
    <property type="project" value="UniProtKB-KW"/>
</dbReference>
<dbReference type="Gene3D" id="1.10.443.10">
    <property type="entry name" value="Intergrase catalytic core"/>
    <property type="match status" value="1"/>
</dbReference>
<evidence type="ECO:0000256" key="3">
    <source>
        <dbReference type="ARBA" id="ARBA00023125"/>
    </source>
</evidence>
<gene>
    <name evidence="7" type="ORF">S01H1_57220</name>
</gene>
<dbReference type="GO" id="GO:0015074">
    <property type="term" value="P:DNA integration"/>
    <property type="evidence" value="ECO:0007669"/>
    <property type="project" value="UniProtKB-KW"/>
</dbReference>
<feature type="non-terminal residue" evidence="7">
    <location>
        <position position="1"/>
    </location>
</feature>
<dbReference type="InterPro" id="IPR050090">
    <property type="entry name" value="Tyrosine_recombinase_XerCD"/>
</dbReference>
<dbReference type="PANTHER" id="PTHR30349">
    <property type="entry name" value="PHAGE INTEGRASE-RELATED"/>
    <property type="match status" value="1"/>
</dbReference>
<keyword evidence="4" id="KW-0233">DNA recombination</keyword>
<dbReference type="InterPro" id="IPR044068">
    <property type="entry name" value="CB"/>
</dbReference>
<evidence type="ECO:0000313" key="7">
    <source>
        <dbReference type="EMBL" id="GAG24863.1"/>
    </source>
</evidence>
<feature type="domain" description="Core-binding (CB)" evidence="6">
    <location>
        <begin position="1"/>
        <end position="53"/>
    </location>
</feature>
<comment type="similarity">
    <text evidence="1">Belongs to the 'phage' integrase family.</text>
</comment>
<evidence type="ECO:0000259" key="6">
    <source>
        <dbReference type="PROSITE" id="PS51900"/>
    </source>
</evidence>
<dbReference type="InterPro" id="IPR010998">
    <property type="entry name" value="Integrase_recombinase_N"/>
</dbReference>
<organism evidence="7">
    <name type="scientific">marine sediment metagenome</name>
    <dbReference type="NCBI Taxonomy" id="412755"/>
    <lineage>
        <taxon>unclassified sequences</taxon>
        <taxon>metagenomes</taxon>
        <taxon>ecological metagenomes</taxon>
    </lineage>
</organism>
<dbReference type="EMBL" id="BARS01037310">
    <property type="protein sequence ID" value="GAG24863.1"/>
    <property type="molecule type" value="Genomic_DNA"/>
</dbReference>
<dbReference type="InterPro" id="IPR011010">
    <property type="entry name" value="DNA_brk_join_enz"/>
</dbReference>
<comment type="caution">
    <text evidence="7">The sequence shown here is derived from an EMBL/GenBank/DDBJ whole genome shotgun (WGS) entry which is preliminary data.</text>
</comment>
<dbReference type="AlphaFoldDB" id="X0WK25"/>
<dbReference type="InterPro" id="IPR002104">
    <property type="entry name" value="Integrase_catalytic"/>
</dbReference>
<dbReference type="Pfam" id="PF00589">
    <property type="entry name" value="Phage_integrase"/>
    <property type="match status" value="1"/>
</dbReference>
<dbReference type="PROSITE" id="PS51898">
    <property type="entry name" value="TYR_RECOMBINASE"/>
    <property type="match status" value="1"/>
</dbReference>